<keyword evidence="3" id="KW-1185">Reference proteome</keyword>
<dbReference type="OMA" id="ICTEMIF"/>
<evidence type="ECO:0000313" key="2">
    <source>
        <dbReference type="Ensembl" id="ENSTGUP00000036496.1"/>
    </source>
</evidence>
<name>A0A674HQC5_TAEGU</name>
<gene>
    <name evidence="2" type="primary">LOC115491081</name>
</gene>
<evidence type="ECO:0000313" key="3">
    <source>
        <dbReference type="Proteomes" id="UP000007754"/>
    </source>
</evidence>
<reference evidence="2" key="2">
    <citation type="submission" date="2025-08" db="UniProtKB">
        <authorList>
            <consortium name="Ensembl"/>
        </authorList>
    </citation>
    <scope>IDENTIFICATION</scope>
</reference>
<dbReference type="Proteomes" id="UP000007754">
    <property type="component" value="Chromosome Z"/>
</dbReference>
<evidence type="ECO:0000256" key="1">
    <source>
        <dbReference type="SAM" id="Phobius"/>
    </source>
</evidence>
<dbReference type="OrthoDB" id="9390510at2759"/>
<keyword evidence="1" id="KW-0812">Transmembrane</keyword>
<dbReference type="PANTHER" id="PTHR10656">
    <property type="entry name" value="CELL FATE DETERMINING PROTEIN MAB21-RELATED"/>
    <property type="match status" value="1"/>
</dbReference>
<reference evidence="2 3" key="1">
    <citation type="journal article" date="2010" name="Nature">
        <title>The genome of a songbird.</title>
        <authorList>
            <person name="Warren W.C."/>
            <person name="Clayton D.F."/>
            <person name="Ellegren H."/>
            <person name="Arnold A.P."/>
            <person name="Hillier L.W."/>
            <person name="Kunstner A."/>
            <person name="Searle S."/>
            <person name="White S."/>
            <person name="Vilella A.J."/>
            <person name="Fairley S."/>
            <person name="Heger A."/>
            <person name="Kong L."/>
            <person name="Ponting C.P."/>
            <person name="Jarvis E.D."/>
            <person name="Mello C.V."/>
            <person name="Minx P."/>
            <person name="Lovell P."/>
            <person name="Velho T.A."/>
            <person name="Ferris M."/>
            <person name="Balakrishnan C.N."/>
            <person name="Sinha S."/>
            <person name="Blatti C."/>
            <person name="London S.E."/>
            <person name="Li Y."/>
            <person name="Lin Y.C."/>
            <person name="George J."/>
            <person name="Sweedler J."/>
            <person name="Southey B."/>
            <person name="Gunaratne P."/>
            <person name="Watson M."/>
            <person name="Nam K."/>
            <person name="Backstrom N."/>
            <person name="Smeds L."/>
            <person name="Nabholz B."/>
            <person name="Itoh Y."/>
            <person name="Whitney O."/>
            <person name="Pfenning A.R."/>
            <person name="Howard J."/>
            <person name="Volker M."/>
            <person name="Skinner B.M."/>
            <person name="Griffin D.K."/>
            <person name="Ye L."/>
            <person name="McLaren W.M."/>
            <person name="Flicek P."/>
            <person name="Quesada V."/>
            <person name="Velasco G."/>
            <person name="Lopez-Otin C."/>
            <person name="Puente X.S."/>
            <person name="Olender T."/>
            <person name="Lancet D."/>
            <person name="Smit A.F."/>
            <person name="Hubley R."/>
            <person name="Konkel M.K."/>
            <person name="Walker J.A."/>
            <person name="Batzer M.A."/>
            <person name="Gu W."/>
            <person name="Pollock D.D."/>
            <person name="Chen L."/>
            <person name="Cheng Z."/>
            <person name="Eichler E.E."/>
            <person name="Stapley J."/>
            <person name="Slate J."/>
            <person name="Ekblom R."/>
            <person name="Birkhead T."/>
            <person name="Burke T."/>
            <person name="Burt D."/>
            <person name="Scharff C."/>
            <person name="Adam I."/>
            <person name="Richard H."/>
            <person name="Sultan M."/>
            <person name="Soldatov A."/>
            <person name="Lehrach H."/>
            <person name="Edwards S.V."/>
            <person name="Yang S.P."/>
            <person name="Li X."/>
            <person name="Graves T."/>
            <person name="Fulton L."/>
            <person name="Nelson J."/>
            <person name="Chinwalla A."/>
            <person name="Hou S."/>
            <person name="Mardis E.R."/>
            <person name="Wilson R.K."/>
        </authorList>
    </citation>
    <scope>NUCLEOTIDE SEQUENCE [LARGE SCALE GENOMIC DNA]</scope>
</reference>
<dbReference type="GeneTree" id="ENSGT01010000222677"/>
<protein>
    <submittedName>
        <fullName evidence="2">Uncharacterized LOC115491081</fullName>
    </submittedName>
</protein>
<dbReference type="PANTHER" id="PTHR10656:SF40">
    <property type="entry name" value="INOSITOL 1,4,5-TRISPHOSPHATE RECEPTOR-INTERACTING PROTEIN-LIKE 1"/>
    <property type="match status" value="1"/>
</dbReference>
<keyword evidence="1" id="KW-0472">Membrane</keyword>
<proteinExistence type="predicted"/>
<dbReference type="Ensembl" id="ENSTGUT00000044348.1">
    <property type="protein sequence ID" value="ENSTGUP00000036496.1"/>
    <property type="gene ID" value="ENSTGUG00000028875.1"/>
</dbReference>
<reference evidence="2" key="3">
    <citation type="submission" date="2025-09" db="UniProtKB">
        <authorList>
            <consortium name="Ensembl"/>
        </authorList>
    </citation>
    <scope>IDENTIFICATION</scope>
</reference>
<dbReference type="GO" id="GO:0016020">
    <property type="term" value="C:membrane"/>
    <property type="evidence" value="ECO:0007669"/>
    <property type="project" value="TreeGrafter"/>
</dbReference>
<sequence>MQGECWAGWELGKVPWGFKARVRAGTLMAGHCPLGWGKRCLELSAWQVPKEALGTLQVSPAHCSLPARHAEPSFFHQAMYLTVAFILALLATCAEMKVNLKIEKDEVKQLLEHEEYLHQEMIQLLQEIEGSTGTMEALLCSALEKQWLLWVSAAVLVQVLAMGCWLVRTRKRGSAIRRRQEGSSRKEKQGLPSTKVLQELVEELLGVCQVLSRRSFMPELHPAAGMDTSPTCSVQESSITYRTPVILQPPPGHSFSTESRKWPPGECIRVGLECLCSGEQLLGHTCFLHASGGQLPRDQEWYLMDTLCTGSYLDPEKVTHWVQMLVASAWLLLPHSRHFQLTALPCGKSCRFRLSGASGLHCSIEMVLAVQQGSSCACLSLEQAAAGSASSTVQATELPPL</sequence>
<organism evidence="2 3">
    <name type="scientific">Taeniopygia guttata</name>
    <name type="common">Zebra finch</name>
    <name type="synonym">Poephila guttata</name>
    <dbReference type="NCBI Taxonomy" id="59729"/>
    <lineage>
        <taxon>Eukaryota</taxon>
        <taxon>Metazoa</taxon>
        <taxon>Chordata</taxon>
        <taxon>Craniata</taxon>
        <taxon>Vertebrata</taxon>
        <taxon>Euteleostomi</taxon>
        <taxon>Archelosauria</taxon>
        <taxon>Archosauria</taxon>
        <taxon>Dinosauria</taxon>
        <taxon>Saurischia</taxon>
        <taxon>Theropoda</taxon>
        <taxon>Coelurosauria</taxon>
        <taxon>Aves</taxon>
        <taxon>Neognathae</taxon>
        <taxon>Neoaves</taxon>
        <taxon>Telluraves</taxon>
        <taxon>Australaves</taxon>
        <taxon>Passeriformes</taxon>
        <taxon>Passeroidea</taxon>
        <taxon>Estrildidae</taxon>
        <taxon>Estrildinae</taxon>
        <taxon>Taeniopygia</taxon>
    </lineage>
</organism>
<feature type="transmembrane region" description="Helical" evidence="1">
    <location>
        <begin position="147"/>
        <end position="167"/>
    </location>
</feature>
<dbReference type="KEGG" id="tgu:115491081"/>
<dbReference type="AlphaFoldDB" id="A0A674HQC5"/>
<dbReference type="InParanoid" id="A0A674HQC5"/>
<accession>A0A674HQC5</accession>
<keyword evidence="1" id="KW-1133">Transmembrane helix</keyword>
<feature type="transmembrane region" description="Helical" evidence="1">
    <location>
        <begin position="78"/>
        <end position="98"/>
    </location>
</feature>